<feature type="non-terminal residue" evidence="1">
    <location>
        <position position="77"/>
    </location>
</feature>
<name>E9JCI4_SOLIN</name>
<reference evidence="1" key="1">
    <citation type="journal article" date="2011" name="Proc. Natl. Acad. Sci. U.S.A.">
        <title>The genome of the fire ant Solenopsis invicta.</title>
        <authorList>
            <person name="Wurm Y."/>
            <person name="Wang J."/>
            <person name="Riba-Grognuz O."/>
            <person name="Corona M."/>
            <person name="Nygaard S."/>
            <person name="Hunt B.G."/>
            <person name="Ingram K.K."/>
            <person name="Falquet L."/>
            <person name="Nipitwattanaphon M."/>
            <person name="Gotzek D."/>
            <person name="Dijkstra M.B."/>
            <person name="Oettler J."/>
            <person name="Comtesse F."/>
            <person name="Shih C.J."/>
            <person name="Wu W.J."/>
            <person name="Yang C.C."/>
            <person name="Thomas J."/>
            <person name="Beaudoing E."/>
            <person name="Pradervand S."/>
            <person name="Flegel V."/>
            <person name="Cook E.D."/>
            <person name="Fabbretti R."/>
            <person name="Stockinger H."/>
            <person name="Long L."/>
            <person name="Farmerie W.G."/>
            <person name="Oakey J."/>
            <person name="Boomsma J.J."/>
            <person name="Pamilo P."/>
            <person name="Yi S.V."/>
            <person name="Heinze J."/>
            <person name="Goodisman M.A."/>
            <person name="Farinelli L."/>
            <person name="Harshman K."/>
            <person name="Hulo N."/>
            <person name="Cerutti L."/>
            <person name="Xenarios I."/>
            <person name="Shoemaker D."/>
            <person name="Keller L."/>
        </authorList>
    </citation>
    <scope>NUCLEOTIDE SEQUENCE [LARGE SCALE GENOMIC DNA]</scope>
</reference>
<protein>
    <recommendedName>
        <fullName evidence="2">BED-type domain-containing protein</fullName>
    </recommendedName>
</protein>
<dbReference type="EMBL" id="GL771834">
    <property type="protein sequence ID" value="EFZ09470.1"/>
    <property type="molecule type" value="Genomic_DNA"/>
</dbReference>
<dbReference type="AlphaFoldDB" id="E9JCI4"/>
<sequence length="77" mass="8682">MTSNQKDNDIGENKNTNNMNVNLCNKTIPLILDGTFFKIIRAESENVQGECAICKRRIKGRIGSITNFLNHLKIGIF</sequence>
<accession>E9JCI4</accession>
<gene>
    <name evidence="1" type="ORF">SINV_13824</name>
</gene>
<evidence type="ECO:0000313" key="1">
    <source>
        <dbReference type="EMBL" id="EFZ09470.1"/>
    </source>
</evidence>
<dbReference type="HOGENOM" id="CLU_2645189_0_0_1"/>
<proteinExistence type="predicted"/>
<evidence type="ECO:0008006" key="2">
    <source>
        <dbReference type="Google" id="ProtNLM"/>
    </source>
</evidence>
<organism>
    <name type="scientific">Solenopsis invicta</name>
    <name type="common">Red imported fire ant</name>
    <name type="synonym">Solenopsis wagneri</name>
    <dbReference type="NCBI Taxonomy" id="13686"/>
    <lineage>
        <taxon>Eukaryota</taxon>
        <taxon>Metazoa</taxon>
        <taxon>Ecdysozoa</taxon>
        <taxon>Arthropoda</taxon>
        <taxon>Hexapoda</taxon>
        <taxon>Insecta</taxon>
        <taxon>Pterygota</taxon>
        <taxon>Neoptera</taxon>
        <taxon>Endopterygota</taxon>
        <taxon>Hymenoptera</taxon>
        <taxon>Apocrita</taxon>
        <taxon>Aculeata</taxon>
        <taxon>Formicoidea</taxon>
        <taxon>Formicidae</taxon>
        <taxon>Myrmicinae</taxon>
        <taxon>Solenopsis</taxon>
    </lineage>
</organism>